<comment type="caution">
    <text evidence="2">The sequence shown here is derived from an EMBL/GenBank/DDBJ whole genome shotgun (WGS) entry which is preliminary data.</text>
</comment>
<dbReference type="AlphaFoldDB" id="A0A3E4TNT7"/>
<proteinExistence type="predicted"/>
<dbReference type="Pfam" id="PF04851">
    <property type="entry name" value="ResIII"/>
    <property type="match status" value="1"/>
</dbReference>
<evidence type="ECO:0000313" key="2">
    <source>
        <dbReference type="EMBL" id="RGL92783.1"/>
    </source>
</evidence>
<feature type="domain" description="Helicase ATP-binding" evidence="1">
    <location>
        <begin position="57"/>
        <end position="223"/>
    </location>
</feature>
<dbReference type="GO" id="GO:0003677">
    <property type="term" value="F:DNA binding"/>
    <property type="evidence" value="ECO:0007669"/>
    <property type="project" value="InterPro"/>
</dbReference>
<dbReference type="RefSeq" id="WP_117624231.1">
    <property type="nucleotide sequence ID" value="NZ_QRQF01000063.1"/>
</dbReference>
<dbReference type="GO" id="GO:0016787">
    <property type="term" value="F:hydrolase activity"/>
    <property type="evidence" value="ECO:0007669"/>
    <property type="project" value="InterPro"/>
</dbReference>
<gene>
    <name evidence="2" type="ORF">DXC39_31825</name>
</gene>
<dbReference type="InterPro" id="IPR014001">
    <property type="entry name" value="Helicase_ATP-bd"/>
</dbReference>
<dbReference type="EMBL" id="QSSQ01000066">
    <property type="protein sequence ID" value="RGL92783.1"/>
    <property type="molecule type" value="Genomic_DNA"/>
</dbReference>
<dbReference type="InterPro" id="IPR027417">
    <property type="entry name" value="P-loop_NTPase"/>
</dbReference>
<dbReference type="PROSITE" id="PS51192">
    <property type="entry name" value="HELICASE_ATP_BIND_1"/>
    <property type="match status" value="1"/>
</dbReference>
<evidence type="ECO:0000259" key="1">
    <source>
        <dbReference type="PROSITE" id="PS51192"/>
    </source>
</evidence>
<protein>
    <recommendedName>
        <fullName evidence="1">Helicase ATP-binding domain-containing protein</fullName>
    </recommendedName>
</protein>
<dbReference type="GO" id="GO:0005524">
    <property type="term" value="F:ATP binding"/>
    <property type="evidence" value="ECO:0007669"/>
    <property type="project" value="InterPro"/>
</dbReference>
<dbReference type="SUPFAM" id="SSF52540">
    <property type="entry name" value="P-loop containing nucleoside triphosphate hydrolases"/>
    <property type="match status" value="1"/>
</dbReference>
<dbReference type="PANTHER" id="PTHR47396:SF1">
    <property type="entry name" value="ATP-DEPENDENT HELICASE IRC3-RELATED"/>
    <property type="match status" value="1"/>
</dbReference>
<evidence type="ECO:0000313" key="3">
    <source>
        <dbReference type="Proteomes" id="UP000261257"/>
    </source>
</evidence>
<dbReference type="Proteomes" id="UP000261257">
    <property type="component" value="Unassembled WGS sequence"/>
</dbReference>
<dbReference type="GO" id="GO:0005829">
    <property type="term" value="C:cytosol"/>
    <property type="evidence" value="ECO:0007669"/>
    <property type="project" value="TreeGrafter"/>
</dbReference>
<dbReference type="Gene3D" id="3.40.50.300">
    <property type="entry name" value="P-loop containing nucleotide triphosphate hydrolases"/>
    <property type="match status" value="2"/>
</dbReference>
<dbReference type="InterPro" id="IPR006935">
    <property type="entry name" value="Helicase/UvrB_N"/>
</dbReference>
<dbReference type="PANTHER" id="PTHR47396">
    <property type="entry name" value="TYPE I RESTRICTION ENZYME ECOKI R PROTEIN"/>
    <property type="match status" value="1"/>
</dbReference>
<dbReference type="InterPro" id="IPR050742">
    <property type="entry name" value="Helicase_Restrict-Modif_Enz"/>
</dbReference>
<accession>A0A3E4TNT7</accession>
<reference evidence="2 3" key="1">
    <citation type="submission" date="2018-08" db="EMBL/GenBank/DDBJ databases">
        <title>A genome reference for cultivated species of the human gut microbiota.</title>
        <authorList>
            <person name="Zou Y."/>
            <person name="Xue W."/>
            <person name="Luo G."/>
        </authorList>
    </citation>
    <scope>NUCLEOTIDE SEQUENCE [LARGE SCALE GENOMIC DNA]</scope>
    <source>
        <strain evidence="2 3">TF05-11AC</strain>
    </source>
</reference>
<dbReference type="SMART" id="SM00487">
    <property type="entry name" value="DEXDc"/>
    <property type="match status" value="1"/>
</dbReference>
<sequence>MKGLLQKNCLIRDSGSDILNQLYQTPNGKIFHTEDGYMTGRRFSHQFLSSLLTDQNICQLTNETPVFIDAPTGCGKTTFAMEHILPLTKQKGKRILILCSRTALKSQYQYDAIKREAPELLEQLTPVGIQKQSSIGVVDIYTYQAFQYQLKQKPLGFFQQYGSVIFDECHFFIYDAAFNEYTREILDDCIKKLHHCLRFYLTATPESCLDEIVKLEKTYSSKILKIGANNCKSQFFLYSIEKDYSYIKPCFFTDDSDIIDIIKEDSSSSKYLVCVDNKELGQKLQKLLGDIAEYIDAEGKNNDKADFVDSIIQTETYDKKVLIATSFLDVGVNLTDEHLQKIVIYSTNKTHFIQSIGRKRRLTNETVTLYIKIPDLTYIKKLCGHLKVDLAQMLEYKNQLKTLVRHGLSSFAFPYYISCVNGEYQINYNGFTFTNLSSRITELQNMIRHAETAYSTNEGFAYHYLQWLNLERLYPECHWLGNTPDDMESEMHSFINNYINKELSREMFTQFCAEFLTQYNQLFPHKKLRSDRSPGINKLKRVIAEHNWSYRITTIKNNGTTYRIEKG</sequence>
<name>A0A3E4TNT7_9FIRM</name>
<organism evidence="2 3">
    <name type="scientific">Hungatella hathewayi</name>
    <dbReference type="NCBI Taxonomy" id="154046"/>
    <lineage>
        <taxon>Bacteria</taxon>
        <taxon>Bacillati</taxon>
        <taxon>Bacillota</taxon>
        <taxon>Clostridia</taxon>
        <taxon>Lachnospirales</taxon>
        <taxon>Lachnospiraceae</taxon>
        <taxon>Hungatella</taxon>
    </lineage>
</organism>